<sequence>MDGSAKDEPVAVSNKAVWDKVLVKEGKDSDPKNGDLLYEYPRKVLFALDASARWVRLTLHRILIQTYFAMLSAGSLGHIAFWSWFKGYEQSLVEMLPQLGEPTMFSWITNDLGSTLGFGSSILMAFLIGFHARRAVARISIVSGGDKLRITTHKFFGDLGTPQDIPVNHISANPNTKNNIILKIGNQRAFYLVDVRGQFYNRAKLESMLTFRTDFSDHAKMKDTSKKAPLRTDLPKTDLKPADLLGNSALPKRTNLTAKGQKGKAPNVRRTRSKKK</sequence>
<keyword evidence="2" id="KW-0812">Transmembrane</keyword>
<dbReference type="InterPro" id="IPR026100">
    <property type="entry name" value="Tmem223"/>
</dbReference>
<feature type="transmembrane region" description="Helical" evidence="2">
    <location>
        <begin position="62"/>
        <end position="85"/>
    </location>
</feature>
<feature type="transmembrane region" description="Helical" evidence="2">
    <location>
        <begin position="105"/>
        <end position="130"/>
    </location>
</feature>
<reference evidence="3" key="1">
    <citation type="submission" date="2022-11" db="EMBL/GenBank/DDBJ databases">
        <authorList>
            <person name="Morgan W.R."/>
            <person name="Tartar A."/>
        </authorList>
    </citation>
    <scope>NUCLEOTIDE SEQUENCE</scope>
    <source>
        <strain evidence="3">ARSEF 373</strain>
    </source>
</reference>
<dbReference type="PANTHER" id="PTHR14549:SF2">
    <property type="entry name" value="TRANSMEMBRANE PROTEIN 223"/>
    <property type="match status" value="1"/>
</dbReference>
<evidence type="ECO:0000256" key="2">
    <source>
        <dbReference type="SAM" id="Phobius"/>
    </source>
</evidence>
<dbReference type="Proteomes" id="UP001146120">
    <property type="component" value="Unassembled WGS sequence"/>
</dbReference>
<evidence type="ECO:0008006" key="5">
    <source>
        <dbReference type="Google" id="ProtNLM"/>
    </source>
</evidence>
<dbReference type="Pfam" id="PF06979">
    <property type="entry name" value="TMEM70"/>
    <property type="match status" value="1"/>
</dbReference>
<dbReference type="AlphaFoldDB" id="A0AAV2YHH0"/>
<accession>A0AAV2YHH0</accession>
<dbReference type="PANTHER" id="PTHR14549">
    <property type="entry name" value="TRANSMEMBRANE PROTEIN 223"/>
    <property type="match status" value="1"/>
</dbReference>
<keyword evidence="2" id="KW-0472">Membrane</keyword>
<evidence type="ECO:0000313" key="4">
    <source>
        <dbReference type="Proteomes" id="UP001146120"/>
    </source>
</evidence>
<gene>
    <name evidence="3" type="ORF">N0F65_003269</name>
</gene>
<evidence type="ECO:0000313" key="3">
    <source>
        <dbReference type="EMBL" id="DAZ93318.1"/>
    </source>
</evidence>
<proteinExistence type="predicted"/>
<evidence type="ECO:0000256" key="1">
    <source>
        <dbReference type="SAM" id="MobiDB-lite"/>
    </source>
</evidence>
<name>A0AAV2YHH0_9STRA</name>
<organism evidence="3 4">
    <name type="scientific">Lagenidium giganteum</name>
    <dbReference type="NCBI Taxonomy" id="4803"/>
    <lineage>
        <taxon>Eukaryota</taxon>
        <taxon>Sar</taxon>
        <taxon>Stramenopiles</taxon>
        <taxon>Oomycota</taxon>
        <taxon>Peronosporomycetes</taxon>
        <taxon>Pythiales</taxon>
        <taxon>Pythiaceae</taxon>
    </lineage>
</organism>
<keyword evidence="4" id="KW-1185">Reference proteome</keyword>
<feature type="region of interest" description="Disordered" evidence="1">
    <location>
        <begin position="220"/>
        <end position="276"/>
    </location>
</feature>
<comment type="caution">
    <text evidence="3">The sequence shown here is derived from an EMBL/GenBank/DDBJ whole genome shotgun (WGS) entry which is preliminary data.</text>
</comment>
<keyword evidence="2" id="KW-1133">Transmembrane helix</keyword>
<feature type="compositionally biased region" description="Basic residues" evidence="1">
    <location>
        <begin position="267"/>
        <end position="276"/>
    </location>
</feature>
<dbReference type="InterPro" id="IPR045325">
    <property type="entry name" value="TMEM70/TMEM186/TMEM223"/>
</dbReference>
<reference evidence="3" key="2">
    <citation type="journal article" date="2023" name="Microbiol Resour">
        <title>Decontamination and Annotation of the Draft Genome Sequence of the Oomycete Lagenidium giganteum ARSEF 373.</title>
        <authorList>
            <person name="Morgan W.R."/>
            <person name="Tartar A."/>
        </authorList>
    </citation>
    <scope>NUCLEOTIDE SEQUENCE</scope>
    <source>
        <strain evidence="3">ARSEF 373</strain>
    </source>
</reference>
<protein>
    <recommendedName>
        <fullName evidence="5">Photosystem I assembly protein Ycf4</fullName>
    </recommendedName>
</protein>
<dbReference type="EMBL" id="DAKRPA010000325">
    <property type="protein sequence ID" value="DAZ93318.1"/>
    <property type="molecule type" value="Genomic_DNA"/>
</dbReference>